<reference evidence="1" key="1">
    <citation type="submission" date="2023-04" db="EMBL/GenBank/DDBJ databases">
        <authorList>
            <person name="Vijverberg K."/>
            <person name="Xiong W."/>
            <person name="Schranz E."/>
        </authorList>
    </citation>
    <scope>NUCLEOTIDE SEQUENCE</scope>
</reference>
<accession>A0AA35ZFR5</accession>
<sequence>MLDLLTWMIDVVQLYFSLHLFLFSKPQSYMCLMKIQLLKPYLATAFATPSLAPLLRSVMTRNPNSLHNSNRHHQRRVVIDIYLTLRHKVGEEENFFAITTTSKPEETRILEELMMIYPPSLQNRIPRGGSVLRAFKAQADAITWLRQCNIQWRKCNASLLQK</sequence>
<keyword evidence="2" id="KW-1185">Reference proteome</keyword>
<evidence type="ECO:0000313" key="1">
    <source>
        <dbReference type="EMBL" id="CAI9291319.1"/>
    </source>
</evidence>
<dbReference type="EMBL" id="OX465082">
    <property type="protein sequence ID" value="CAI9291319.1"/>
    <property type="molecule type" value="Genomic_DNA"/>
</dbReference>
<evidence type="ECO:0000313" key="2">
    <source>
        <dbReference type="Proteomes" id="UP001177003"/>
    </source>
</evidence>
<protein>
    <submittedName>
        <fullName evidence="1">Uncharacterized protein</fullName>
    </submittedName>
</protein>
<name>A0AA35ZFR5_LACSI</name>
<proteinExistence type="predicted"/>
<gene>
    <name evidence="1" type="ORF">LSALG_LOCUS30465</name>
</gene>
<dbReference type="Proteomes" id="UP001177003">
    <property type="component" value="Chromosome 6"/>
</dbReference>
<dbReference type="AlphaFoldDB" id="A0AA35ZFR5"/>
<organism evidence="1 2">
    <name type="scientific">Lactuca saligna</name>
    <name type="common">Willowleaf lettuce</name>
    <dbReference type="NCBI Taxonomy" id="75948"/>
    <lineage>
        <taxon>Eukaryota</taxon>
        <taxon>Viridiplantae</taxon>
        <taxon>Streptophyta</taxon>
        <taxon>Embryophyta</taxon>
        <taxon>Tracheophyta</taxon>
        <taxon>Spermatophyta</taxon>
        <taxon>Magnoliopsida</taxon>
        <taxon>eudicotyledons</taxon>
        <taxon>Gunneridae</taxon>
        <taxon>Pentapetalae</taxon>
        <taxon>asterids</taxon>
        <taxon>campanulids</taxon>
        <taxon>Asterales</taxon>
        <taxon>Asteraceae</taxon>
        <taxon>Cichorioideae</taxon>
        <taxon>Cichorieae</taxon>
        <taxon>Lactucinae</taxon>
        <taxon>Lactuca</taxon>
    </lineage>
</organism>